<feature type="compositionally biased region" description="Basic and acidic residues" evidence="1">
    <location>
        <begin position="377"/>
        <end position="387"/>
    </location>
</feature>
<dbReference type="RefSeq" id="XP_042559735.1">
    <property type="nucleotide sequence ID" value="XM_042703801.1"/>
</dbReference>
<feature type="region of interest" description="Disordered" evidence="1">
    <location>
        <begin position="43"/>
        <end position="68"/>
    </location>
</feature>
<dbReference type="Proteomes" id="UP000515152">
    <property type="component" value="Chromosome 25"/>
</dbReference>
<dbReference type="Pfam" id="PF15344">
    <property type="entry name" value="FAM217"/>
    <property type="match status" value="1"/>
</dbReference>
<dbReference type="InterPro" id="IPR029266">
    <property type="entry name" value="FAM217"/>
</dbReference>
<name>A0A8M1KB79_CLUHA</name>
<protein>
    <submittedName>
        <fullName evidence="3">Uncharacterized protein LOC116219536 isoform X1</fullName>
    </submittedName>
</protein>
<feature type="region of interest" description="Disordered" evidence="1">
    <location>
        <begin position="350"/>
        <end position="432"/>
    </location>
</feature>
<dbReference type="GeneID" id="116219536"/>
<dbReference type="AlphaFoldDB" id="A0A8M1KB79"/>
<evidence type="ECO:0000313" key="2">
    <source>
        <dbReference type="Proteomes" id="UP000515152"/>
    </source>
</evidence>
<evidence type="ECO:0000256" key="1">
    <source>
        <dbReference type="SAM" id="MobiDB-lite"/>
    </source>
</evidence>
<reference evidence="3" key="1">
    <citation type="submission" date="2025-08" db="UniProtKB">
        <authorList>
            <consortium name="RefSeq"/>
        </authorList>
    </citation>
    <scope>IDENTIFICATION</scope>
</reference>
<dbReference type="OrthoDB" id="8763336at2759"/>
<keyword evidence="2" id="KW-1185">Reference proteome</keyword>
<dbReference type="PANTHER" id="PTHR22145">
    <property type="entry name" value="SI:CH211-266K22.6"/>
    <property type="match status" value="1"/>
</dbReference>
<dbReference type="KEGG" id="char:116219536"/>
<proteinExistence type="predicted"/>
<accession>A0A8M1KB79</accession>
<gene>
    <name evidence="3" type="primary">LOC116219536</name>
</gene>
<feature type="compositionally biased region" description="Low complexity" evidence="1">
    <location>
        <begin position="388"/>
        <end position="402"/>
    </location>
</feature>
<evidence type="ECO:0000313" key="3">
    <source>
        <dbReference type="RefSeq" id="XP_042559735.1"/>
    </source>
</evidence>
<organism evidence="2 3">
    <name type="scientific">Clupea harengus</name>
    <name type="common">Atlantic herring</name>
    <dbReference type="NCBI Taxonomy" id="7950"/>
    <lineage>
        <taxon>Eukaryota</taxon>
        <taxon>Metazoa</taxon>
        <taxon>Chordata</taxon>
        <taxon>Craniata</taxon>
        <taxon>Vertebrata</taxon>
        <taxon>Euteleostomi</taxon>
        <taxon>Actinopterygii</taxon>
        <taxon>Neopterygii</taxon>
        <taxon>Teleostei</taxon>
        <taxon>Clupei</taxon>
        <taxon>Clupeiformes</taxon>
        <taxon>Clupeoidei</taxon>
        <taxon>Clupeidae</taxon>
        <taxon>Clupea</taxon>
    </lineage>
</organism>
<sequence>MRRSALTGDTVPLPLRFNGSHNFNDDYISKLVRRLEELDISRGNPNHEASVHNSNASPEREDSCCSSSLDSPSVLEELSSMRPRRLAQRWSELRLQFATSGNLHRQTQTEGRDMAQSAPLLGITPIQVSNSQRLKSRGWVKEDTTSISNIWGVDNEKGLMDCYVNGSTLDYSSRELMGYNSNDSDISDQEKGNALSHWANPVQLDLRPEPYDRDPDMLSREDAEAPQVYPEVLPGPLKWLHMTLSLSSPDEGEGRAWPGLHTQQDPSISAIVSRFIELERLQAATVLRERDRTGRSRPATAVPITRCCSRLRKPDPADPRPEFSGRGECRSAVSVFTDVAPSNNAFVTHKTMSVRNKQQRSKMSPKHPAAPSNRPRSCPERRAEKLASRLSPGSSPSPKPTSLNKTKRLKATKKEISKRGRTAFTKGNKSKP</sequence>
<dbReference type="PANTHER" id="PTHR22145:SF4">
    <property type="entry name" value="PROTEIN FAM217A"/>
    <property type="match status" value="1"/>
</dbReference>